<protein>
    <submittedName>
        <fullName evidence="1">Uncharacterized protein</fullName>
    </submittedName>
</protein>
<dbReference type="AlphaFoldDB" id="A0A835JMV7"/>
<dbReference type="EMBL" id="JADGMS010000012">
    <property type="protein sequence ID" value="KAF9671448.1"/>
    <property type="molecule type" value="Genomic_DNA"/>
</dbReference>
<comment type="caution">
    <text evidence="1">The sequence shown here is derived from an EMBL/GenBank/DDBJ whole genome shotgun (WGS) entry which is preliminary data.</text>
</comment>
<name>A0A835JMV7_9ROSI</name>
<evidence type="ECO:0000313" key="2">
    <source>
        <dbReference type="Proteomes" id="UP000657918"/>
    </source>
</evidence>
<organism evidence="1 2">
    <name type="scientific">Salix dunnii</name>
    <dbReference type="NCBI Taxonomy" id="1413687"/>
    <lineage>
        <taxon>Eukaryota</taxon>
        <taxon>Viridiplantae</taxon>
        <taxon>Streptophyta</taxon>
        <taxon>Embryophyta</taxon>
        <taxon>Tracheophyta</taxon>
        <taxon>Spermatophyta</taxon>
        <taxon>Magnoliopsida</taxon>
        <taxon>eudicotyledons</taxon>
        <taxon>Gunneridae</taxon>
        <taxon>Pentapetalae</taxon>
        <taxon>rosids</taxon>
        <taxon>fabids</taxon>
        <taxon>Malpighiales</taxon>
        <taxon>Salicaceae</taxon>
        <taxon>Saliceae</taxon>
        <taxon>Salix</taxon>
    </lineage>
</organism>
<dbReference type="Proteomes" id="UP000657918">
    <property type="component" value="Unassembled WGS sequence"/>
</dbReference>
<evidence type="ECO:0000313" key="1">
    <source>
        <dbReference type="EMBL" id="KAF9671448.1"/>
    </source>
</evidence>
<accession>A0A835JMV7</accession>
<sequence>MLFLRNKFAGCFQDAIQCSLKWCYPIPLISDFLILIPQVGNQYGKATGACNPSADSIELDSSNPSTNQTCTCSRN</sequence>
<gene>
    <name evidence="1" type="ORF">SADUNF_Sadunf12G0048800</name>
</gene>
<proteinExistence type="predicted"/>
<reference evidence="1 2" key="1">
    <citation type="submission" date="2020-10" db="EMBL/GenBank/DDBJ databases">
        <title>Plant Genome Project.</title>
        <authorList>
            <person name="Zhang R.-G."/>
        </authorList>
    </citation>
    <scope>NUCLEOTIDE SEQUENCE [LARGE SCALE GENOMIC DNA]</scope>
    <source>
        <strain evidence="1">FAFU-HL-1</strain>
        <tissue evidence="1">Leaf</tissue>
    </source>
</reference>
<keyword evidence="2" id="KW-1185">Reference proteome</keyword>